<evidence type="ECO:0000313" key="2">
    <source>
        <dbReference type="EMBL" id="CRZ07968.1"/>
    </source>
</evidence>
<feature type="compositionally biased region" description="Polar residues" evidence="1">
    <location>
        <begin position="1"/>
        <end position="41"/>
    </location>
</feature>
<feature type="region of interest" description="Disordered" evidence="1">
    <location>
        <begin position="1"/>
        <end position="42"/>
    </location>
</feature>
<dbReference type="AlphaFoldDB" id="A0A0H5R173"/>
<sequence>MQLRSGKTSNNPMTPSSIPTNRSSDAQPTITPSSVPTNQISDAKPKISYLDPSASLQAVFTSFMQQQQQTNQVMSQLLLQLCKESKTDEPAVSAQAPATKTYPIFSSELGTADIRSLSDDDRLIVRSFKFFSFRARFTKLTRLLGDDARLQHLYCCLVGQAQERAVLMIASTSEELFGSLAERYASAADPGALEDSIRHKLECSVPFPTESLAEYVSRFDQYYRFAKEVSPNFSISEPTCCRLFLHSLRSRTALFSAMVYASGRKVSRLEDIFSLARDTETRFANKLRFF</sequence>
<accession>A0A0H5R173</accession>
<proteinExistence type="predicted"/>
<name>A0A0H5R173_9EUKA</name>
<evidence type="ECO:0008006" key="3">
    <source>
        <dbReference type="Google" id="ProtNLM"/>
    </source>
</evidence>
<evidence type="ECO:0000256" key="1">
    <source>
        <dbReference type="SAM" id="MobiDB-lite"/>
    </source>
</evidence>
<protein>
    <recommendedName>
        <fullName evidence="3">Retrotransposon gag domain-containing protein</fullName>
    </recommendedName>
</protein>
<dbReference type="EMBL" id="HACM01007526">
    <property type="protein sequence ID" value="CRZ07968.1"/>
    <property type="molecule type" value="Transcribed_RNA"/>
</dbReference>
<reference evidence="2" key="1">
    <citation type="submission" date="2015-04" db="EMBL/GenBank/DDBJ databases">
        <title>The genome sequence of the plant pathogenic Rhizarian Plasmodiophora brassicae reveals insights in its biotrophic life cycle and the origin of chitin synthesis.</title>
        <authorList>
            <person name="Schwelm A."/>
            <person name="Fogelqvist J."/>
            <person name="Knaust A."/>
            <person name="Julke S."/>
            <person name="Lilja T."/>
            <person name="Dhandapani V."/>
            <person name="Bonilla-Rosso G."/>
            <person name="Karlsson M."/>
            <person name="Shevchenko A."/>
            <person name="Choi S.R."/>
            <person name="Kim H.G."/>
            <person name="Park J.Y."/>
            <person name="Lim Y.P."/>
            <person name="Ludwig-Muller J."/>
            <person name="Dixelius C."/>
        </authorList>
    </citation>
    <scope>NUCLEOTIDE SEQUENCE</scope>
    <source>
        <tissue evidence="2">Potato root galls</tissue>
    </source>
</reference>
<organism evidence="2">
    <name type="scientific">Spongospora subterranea</name>
    <dbReference type="NCBI Taxonomy" id="70186"/>
    <lineage>
        <taxon>Eukaryota</taxon>
        <taxon>Sar</taxon>
        <taxon>Rhizaria</taxon>
        <taxon>Endomyxa</taxon>
        <taxon>Phytomyxea</taxon>
        <taxon>Plasmodiophorida</taxon>
        <taxon>Plasmodiophoridae</taxon>
        <taxon>Spongospora</taxon>
    </lineage>
</organism>